<sequence length="174" mass="20026">IRRKLKILENVGFLTIKTTNKYSIANVVNYDVYQSTETEKDHQADQHPASNRPSNDQQPTTPKEVKKVKKEKKKESKGFALPSKEILTEASILKINSDINKACERLYKGEIFPKVHAFKNKMLKKGQNERAILHTLSRCYLARNKLNGDAWGYCMRIMQVENGNYNESDHNKTA</sequence>
<organism evidence="2">
    <name type="scientific">marine sediment metagenome</name>
    <dbReference type="NCBI Taxonomy" id="412755"/>
    <lineage>
        <taxon>unclassified sequences</taxon>
        <taxon>metagenomes</taxon>
        <taxon>ecological metagenomes</taxon>
    </lineage>
</organism>
<feature type="region of interest" description="Disordered" evidence="1">
    <location>
        <begin position="36"/>
        <end position="77"/>
    </location>
</feature>
<evidence type="ECO:0000313" key="2">
    <source>
        <dbReference type="EMBL" id="GAF68530.1"/>
    </source>
</evidence>
<protein>
    <submittedName>
        <fullName evidence="2">Uncharacterized protein</fullName>
    </submittedName>
</protein>
<accession>X0SXL3</accession>
<proteinExistence type="predicted"/>
<dbReference type="EMBL" id="BARS01005101">
    <property type="protein sequence ID" value="GAF68530.1"/>
    <property type="molecule type" value="Genomic_DNA"/>
</dbReference>
<comment type="caution">
    <text evidence="2">The sequence shown here is derived from an EMBL/GenBank/DDBJ whole genome shotgun (WGS) entry which is preliminary data.</text>
</comment>
<feature type="compositionally biased region" description="Polar residues" evidence="1">
    <location>
        <begin position="48"/>
        <end position="61"/>
    </location>
</feature>
<evidence type="ECO:0000256" key="1">
    <source>
        <dbReference type="SAM" id="MobiDB-lite"/>
    </source>
</evidence>
<dbReference type="AlphaFoldDB" id="X0SXL3"/>
<feature type="non-terminal residue" evidence="2">
    <location>
        <position position="1"/>
    </location>
</feature>
<reference evidence="2" key="1">
    <citation type="journal article" date="2014" name="Front. Microbiol.">
        <title>High frequency of phylogenetically diverse reductive dehalogenase-homologous genes in deep subseafloor sedimentary metagenomes.</title>
        <authorList>
            <person name="Kawai M."/>
            <person name="Futagami T."/>
            <person name="Toyoda A."/>
            <person name="Takaki Y."/>
            <person name="Nishi S."/>
            <person name="Hori S."/>
            <person name="Arai W."/>
            <person name="Tsubouchi T."/>
            <person name="Morono Y."/>
            <person name="Uchiyama I."/>
            <person name="Ito T."/>
            <person name="Fujiyama A."/>
            <person name="Inagaki F."/>
            <person name="Takami H."/>
        </authorList>
    </citation>
    <scope>NUCLEOTIDE SEQUENCE</scope>
    <source>
        <strain evidence="2">Expedition CK06-06</strain>
    </source>
</reference>
<gene>
    <name evidence="2" type="ORF">S01H1_09990</name>
</gene>
<name>X0SXL3_9ZZZZ</name>